<evidence type="ECO:0000313" key="3">
    <source>
        <dbReference type="Proteomes" id="UP000835052"/>
    </source>
</evidence>
<gene>
    <name evidence="2" type="ORF">CAUJ_LOCUS15734</name>
</gene>
<accession>A0A8S1HWM7</accession>
<comment type="caution">
    <text evidence="2">The sequence shown here is derived from an EMBL/GenBank/DDBJ whole genome shotgun (WGS) entry which is preliminary data.</text>
</comment>
<dbReference type="Proteomes" id="UP000835052">
    <property type="component" value="Unassembled WGS sequence"/>
</dbReference>
<organism evidence="2 3">
    <name type="scientific">Caenorhabditis auriculariae</name>
    <dbReference type="NCBI Taxonomy" id="2777116"/>
    <lineage>
        <taxon>Eukaryota</taxon>
        <taxon>Metazoa</taxon>
        <taxon>Ecdysozoa</taxon>
        <taxon>Nematoda</taxon>
        <taxon>Chromadorea</taxon>
        <taxon>Rhabditida</taxon>
        <taxon>Rhabditina</taxon>
        <taxon>Rhabditomorpha</taxon>
        <taxon>Rhabditoidea</taxon>
        <taxon>Rhabditidae</taxon>
        <taxon>Peloderinae</taxon>
        <taxon>Caenorhabditis</taxon>
    </lineage>
</organism>
<reference evidence="2" key="1">
    <citation type="submission" date="2020-10" db="EMBL/GenBank/DDBJ databases">
        <authorList>
            <person name="Kikuchi T."/>
        </authorList>
    </citation>
    <scope>NUCLEOTIDE SEQUENCE</scope>
    <source>
        <strain evidence="2">NKZ352</strain>
    </source>
</reference>
<name>A0A8S1HWM7_9PELO</name>
<sequence length="83" mass="9031">MDYTRKVARKVEKADDFRPLTATQTGRRRTEQSGHLARVEAERDCRGAVPLCESRRAAAAPEDGRFFPSDVGNKNGAAAGGPE</sequence>
<keyword evidence="3" id="KW-1185">Reference proteome</keyword>
<feature type="region of interest" description="Disordered" evidence="1">
    <location>
        <begin position="1"/>
        <end position="38"/>
    </location>
</feature>
<proteinExistence type="predicted"/>
<feature type="compositionally biased region" description="Basic and acidic residues" evidence="1">
    <location>
        <begin position="28"/>
        <end position="38"/>
    </location>
</feature>
<evidence type="ECO:0000256" key="1">
    <source>
        <dbReference type="SAM" id="MobiDB-lite"/>
    </source>
</evidence>
<feature type="region of interest" description="Disordered" evidence="1">
    <location>
        <begin position="57"/>
        <end position="83"/>
    </location>
</feature>
<dbReference type="AlphaFoldDB" id="A0A8S1HWM7"/>
<protein>
    <submittedName>
        <fullName evidence="2">Uncharacterized protein</fullName>
    </submittedName>
</protein>
<dbReference type="EMBL" id="CAJGYM010000207">
    <property type="protein sequence ID" value="CAD6199835.1"/>
    <property type="molecule type" value="Genomic_DNA"/>
</dbReference>
<evidence type="ECO:0000313" key="2">
    <source>
        <dbReference type="EMBL" id="CAD6199835.1"/>
    </source>
</evidence>
<feature type="compositionally biased region" description="Basic and acidic residues" evidence="1">
    <location>
        <begin position="9"/>
        <end position="18"/>
    </location>
</feature>